<protein>
    <recommendedName>
        <fullName evidence="2">Ribosomal silencing factor RsfS</fullName>
    </recommendedName>
</protein>
<evidence type="ECO:0000313" key="3">
    <source>
        <dbReference type="EMBL" id="SFM73361.1"/>
    </source>
</evidence>
<dbReference type="Proteomes" id="UP000199149">
    <property type="component" value="Unassembled WGS sequence"/>
</dbReference>
<gene>
    <name evidence="2" type="primary">rsfS</name>
    <name evidence="3" type="ORF">SAMN05421738_102112</name>
</gene>
<dbReference type="SUPFAM" id="SSF81301">
    <property type="entry name" value="Nucleotidyltransferase"/>
    <property type="match status" value="1"/>
</dbReference>
<comment type="subcellular location">
    <subcellularLocation>
        <location evidence="2">Cytoplasm</location>
    </subcellularLocation>
</comment>
<dbReference type="STRING" id="684065.SAMN05421738_102112"/>
<organism evidence="3 4">
    <name type="scientific">Algoriella xinjiangensis</name>
    <dbReference type="NCBI Taxonomy" id="684065"/>
    <lineage>
        <taxon>Bacteria</taxon>
        <taxon>Pseudomonadati</taxon>
        <taxon>Bacteroidota</taxon>
        <taxon>Flavobacteriia</taxon>
        <taxon>Flavobacteriales</taxon>
        <taxon>Weeksellaceae</taxon>
        <taxon>Algoriella</taxon>
    </lineage>
</organism>
<keyword evidence="2" id="KW-0678">Repressor</keyword>
<dbReference type="InterPro" id="IPR004394">
    <property type="entry name" value="Iojap/RsfS/C7orf30"/>
</dbReference>
<dbReference type="GO" id="GO:0005737">
    <property type="term" value="C:cytoplasm"/>
    <property type="evidence" value="ECO:0007669"/>
    <property type="project" value="UniProtKB-SubCell"/>
</dbReference>
<dbReference type="InterPro" id="IPR043519">
    <property type="entry name" value="NT_sf"/>
</dbReference>
<dbReference type="PANTHER" id="PTHR21043:SF0">
    <property type="entry name" value="MITOCHONDRIAL ASSEMBLY OF RIBOSOMAL LARGE SUBUNIT PROTEIN 1"/>
    <property type="match status" value="1"/>
</dbReference>
<dbReference type="PANTHER" id="PTHR21043">
    <property type="entry name" value="IOJAP SUPERFAMILY ORTHOLOG"/>
    <property type="match status" value="1"/>
</dbReference>
<dbReference type="GO" id="GO:0090071">
    <property type="term" value="P:negative regulation of ribosome biogenesis"/>
    <property type="evidence" value="ECO:0007669"/>
    <property type="project" value="UniProtKB-UniRule"/>
</dbReference>
<keyword evidence="4" id="KW-1185">Reference proteome</keyword>
<comment type="similarity">
    <text evidence="1 2">Belongs to the Iojap/RsfS family.</text>
</comment>
<dbReference type="GO" id="GO:0017148">
    <property type="term" value="P:negative regulation of translation"/>
    <property type="evidence" value="ECO:0007669"/>
    <property type="project" value="UniProtKB-UniRule"/>
</dbReference>
<name>A0A1I4T9S4_9FLAO</name>
<evidence type="ECO:0000313" key="4">
    <source>
        <dbReference type="Proteomes" id="UP000199149"/>
    </source>
</evidence>
<dbReference type="NCBIfam" id="TIGR00090">
    <property type="entry name" value="rsfS_iojap_ybeB"/>
    <property type="match status" value="1"/>
</dbReference>
<dbReference type="AlphaFoldDB" id="A0A1I4T9S4"/>
<comment type="subunit">
    <text evidence="2">Interacts with ribosomal protein uL14 (rplN).</text>
</comment>
<dbReference type="RefSeq" id="WP_092906087.1">
    <property type="nucleotide sequence ID" value="NZ_FOUZ01000002.1"/>
</dbReference>
<dbReference type="GO" id="GO:0042256">
    <property type="term" value="P:cytosolic ribosome assembly"/>
    <property type="evidence" value="ECO:0007669"/>
    <property type="project" value="UniProtKB-UniRule"/>
</dbReference>
<keyword evidence="2" id="KW-0963">Cytoplasm</keyword>
<comment type="function">
    <text evidence="2">Functions as a ribosomal silencing factor. Interacts with ribosomal protein uL14 (rplN), blocking formation of intersubunit bridge B8. Prevents association of the 30S and 50S ribosomal subunits and the formation of functional ribosomes, thus repressing translation.</text>
</comment>
<dbReference type="Pfam" id="PF02410">
    <property type="entry name" value="RsfS"/>
    <property type="match status" value="1"/>
</dbReference>
<proteinExistence type="inferred from homology"/>
<evidence type="ECO:0000256" key="1">
    <source>
        <dbReference type="ARBA" id="ARBA00010574"/>
    </source>
</evidence>
<sequence>MVDTQYTKDLLDSIVDGITNVKGEEITILDLREIENAFCEYFVVCTGNSNTQVSSLSGSIERTVKTEMGERPFHIEGSQNNQWILMDYSNVIVHIFQKESREYYDIESLWGDAIETRIEMEY</sequence>
<reference evidence="4" key="1">
    <citation type="submission" date="2016-10" db="EMBL/GenBank/DDBJ databases">
        <authorList>
            <person name="Varghese N."/>
            <person name="Submissions S."/>
        </authorList>
    </citation>
    <scope>NUCLEOTIDE SEQUENCE [LARGE SCALE GENOMIC DNA]</scope>
    <source>
        <strain evidence="4">XJ109</strain>
    </source>
</reference>
<dbReference type="EMBL" id="FOUZ01000002">
    <property type="protein sequence ID" value="SFM73361.1"/>
    <property type="molecule type" value="Genomic_DNA"/>
</dbReference>
<accession>A0A1I4T9S4</accession>
<dbReference type="GO" id="GO:0043023">
    <property type="term" value="F:ribosomal large subunit binding"/>
    <property type="evidence" value="ECO:0007669"/>
    <property type="project" value="TreeGrafter"/>
</dbReference>
<dbReference type="HAMAP" id="MF_01477">
    <property type="entry name" value="Iojap_RsfS"/>
    <property type="match status" value="1"/>
</dbReference>
<keyword evidence="2" id="KW-0810">Translation regulation</keyword>
<dbReference type="Gene3D" id="3.30.460.10">
    <property type="entry name" value="Beta Polymerase, domain 2"/>
    <property type="match status" value="1"/>
</dbReference>
<dbReference type="OrthoDB" id="9793681at2"/>
<evidence type="ECO:0000256" key="2">
    <source>
        <dbReference type="HAMAP-Rule" id="MF_01477"/>
    </source>
</evidence>